<name>A0A444XVM2_ARAHY</name>
<accession>A0A444XVM2</accession>
<dbReference type="EMBL" id="SDMP01000019">
    <property type="protein sequence ID" value="RYQ93848.1"/>
    <property type="molecule type" value="Genomic_DNA"/>
</dbReference>
<protein>
    <recommendedName>
        <fullName evidence="2">PB1-like domain-containing protein</fullName>
    </recommendedName>
</protein>
<dbReference type="Pfam" id="PF26130">
    <property type="entry name" value="PB1-like"/>
    <property type="match status" value="1"/>
</dbReference>
<reference evidence="3 4" key="1">
    <citation type="submission" date="2019-01" db="EMBL/GenBank/DDBJ databases">
        <title>Sequencing of cultivated peanut Arachis hypogaea provides insights into genome evolution and oil improvement.</title>
        <authorList>
            <person name="Chen X."/>
        </authorList>
    </citation>
    <scope>NUCLEOTIDE SEQUENCE [LARGE SCALE GENOMIC DNA]</scope>
    <source>
        <strain evidence="4">cv. Fuhuasheng</strain>
        <tissue evidence="3">Leaves</tissue>
    </source>
</reference>
<dbReference type="InterPro" id="IPR058594">
    <property type="entry name" value="PB1-like_dom_pln"/>
</dbReference>
<evidence type="ECO:0000313" key="3">
    <source>
        <dbReference type="EMBL" id="RYQ93848.1"/>
    </source>
</evidence>
<keyword evidence="4" id="KW-1185">Reference proteome</keyword>
<feature type="region of interest" description="Disordered" evidence="1">
    <location>
        <begin position="226"/>
        <end position="351"/>
    </location>
</feature>
<feature type="compositionally biased region" description="Basic residues" evidence="1">
    <location>
        <begin position="269"/>
        <end position="283"/>
    </location>
</feature>
<comment type="caution">
    <text evidence="3">The sequence shown here is derived from an EMBL/GenBank/DDBJ whole genome shotgun (WGS) entry which is preliminary data.</text>
</comment>
<sequence>MALAHHTWNAPIQSAKRRCFAWIPFCVFRVKSHSPPCAHFCNHTSPSFSAQNYEENLRKRNVSLQGKLIETSNGEVVTGLQTEELTALLRLVSLSDLAALLVGVAPFFLLNVMSYKIVPIFHHGGWFKRDEDGVLYYHDGSVETFPLLDIDYVNFKDLEEMFKGLGYTSYKQMYWYDGSAPDLESGLHVLKGDKEINEMCDKKMENVESDLLVIYFEHDVSQPVYGPDVVEVDSSSSDDGYETTEDEPYNPPPGFESDRSSSDEEVNVKRKSVRKKQPSVRMKKAMDAGQKCTKKKNVPPGRGDDKDMSPRTKKKKAKSGEQGNGSGEVDPTDEARDKPNLDPMDEELDSNLDKPYQYESDAFNSLISRLPCKHAVAAISRLRKQQLRLENFAHKWLTMEVVMATFRDSIKPVNSEEFWEETNRLRLETPIIKRPLGD</sequence>
<evidence type="ECO:0000313" key="4">
    <source>
        <dbReference type="Proteomes" id="UP000289738"/>
    </source>
</evidence>
<evidence type="ECO:0000259" key="2">
    <source>
        <dbReference type="Pfam" id="PF26130"/>
    </source>
</evidence>
<dbReference type="Proteomes" id="UP000289738">
    <property type="component" value="Chromosome B09"/>
</dbReference>
<feature type="domain" description="PB1-like" evidence="2">
    <location>
        <begin position="113"/>
        <end position="217"/>
    </location>
</feature>
<feature type="compositionally biased region" description="Basic and acidic residues" evidence="1">
    <location>
        <begin position="256"/>
        <end position="268"/>
    </location>
</feature>
<feature type="compositionally biased region" description="Low complexity" evidence="1">
    <location>
        <begin position="228"/>
        <end position="238"/>
    </location>
</feature>
<feature type="compositionally biased region" description="Acidic residues" evidence="1">
    <location>
        <begin position="239"/>
        <end position="248"/>
    </location>
</feature>
<proteinExistence type="predicted"/>
<gene>
    <name evidence="3" type="ORF">Ahy_B09g100077</name>
</gene>
<evidence type="ECO:0000256" key="1">
    <source>
        <dbReference type="SAM" id="MobiDB-lite"/>
    </source>
</evidence>
<organism evidence="3 4">
    <name type="scientific">Arachis hypogaea</name>
    <name type="common">Peanut</name>
    <dbReference type="NCBI Taxonomy" id="3818"/>
    <lineage>
        <taxon>Eukaryota</taxon>
        <taxon>Viridiplantae</taxon>
        <taxon>Streptophyta</taxon>
        <taxon>Embryophyta</taxon>
        <taxon>Tracheophyta</taxon>
        <taxon>Spermatophyta</taxon>
        <taxon>Magnoliopsida</taxon>
        <taxon>eudicotyledons</taxon>
        <taxon>Gunneridae</taxon>
        <taxon>Pentapetalae</taxon>
        <taxon>rosids</taxon>
        <taxon>fabids</taxon>
        <taxon>Fabales</taxon>
        <taxon>Fabaceae</taxon>
        <taxon>Papilionoideae</taxon>
        <taxon>50 kb inversion clade</taxon>
        <taxon>dalbergioids sensu lato</taxon>
        <taxon>Dalbergieae</taxon>
        <taxon>Pterocarpus clade</taxon>
        <taxon>Arachis</taxon>
    </lineage>
</organism>
<dbReference type="AlphaFoldDB" id="A0A444XVM2"/>